<dbReference type="SUPFAM" id="SSF57903">
    <property type="entry name" value="FYVE/PHD zinc finger"/>
    <property type="match status" value="1"/>
</dbReference>
<dbReference type="EMBL" id="CAXKWB010074425">
    <property type="protein sequence ID" value="CAL4198112.1"/>
    <property type="molecule type" value="Genomic_DNA"/>
</dbReference>
<feature type="non-terminal residue" evidence="5">
    <location>
        <position position="1"/>
    </location>
</feature>
<evidence type="ECO:0000256" key="2">
    <source>
        <dbReference type="ARBA" id="ARBA00022771"/>
    </source>
</evidence>
<proteinExistence type="predicted"/>
<evidence type="ECO:0000313" key="6">
    <source>
        <dbReference type="Proteomes" id="UP001497623"/>
    </source>
</evidence>
<keyword evidence="2" id="KW-0863">Zinc-finger</keyword>
<feature type="region of interest" description="Disordered" evidence="4">
    <location>
        <begin position="254"/>
        <end position="301"/>
    </location>
</feature>
<feature type="compositionally biased region" description="Basic and acidic residues" evidence="4">
    <location>
        <begin position="283"/>
        <end position="301"/>
    </location>
</feature>
<evidence type="ECO:0000256" key="3">
    <source>
        <dbReference type="ARBA" id="ARBA00022833"/>
    </source>
</evidence>
<feature type="non-terminal residue" evidence="5">
    <location>
        <position position="415"/>
    </location>
</feature>
<protein>
    <submittedName>
        <fullName evidence="5">Uncharacterized protein</fullName>
    </submittedName>
</protein>
<dbReference type="InterPro" id="IPR011011">
    <property type="entry name" value="Znf_FYVE_PHD"/>
</dbReference>
<sequence>KEESKKPLEDTAFNQQHSKGYEAKLMQQVAREESQKIKIKLYANATKCFCGRFGNWYDRMLECQRCKRWFHETCIGCLHYKLICGDRFYLYVCEFCNNGREFLHRIYLDWGNIVHLALWNLSISRIQNGTNGRYYGYEEHIATWVNTHWEELQCSPEKLSIPIRDRTQYILLALQGNSTKFKCGKEVRKKSSIWSLKVTDPPSVPEIILPPESPMTEALLPRIKYCERTTKLTPIPKTFKVDAADPVLLPYMKQQPQVGPSSVVDLDNEDDNKVSSASQNDDDDHHNDDGPLDDHTETESIKRKEDYYQELSCEPEIIDIFHLGNENLPPSTKVGTLEKEPNKGLISVLKKMIIGAITNMNGKVTLSNICEWIEQHLDIPKNKKLKQLVFQILCDRSELFLPSSNNWKLLKPLLN</sequence>
<evidence type="ECO:0000256" key="1">
    <source>
        <dbReference type="ARBA" id="ARBA00022723"/>
    </source>
</evidence>
<keyword evidence="3" id="KW-0862">Zinc</keyword>
<dbReference type="Proteomes" id="UP001497623">
    <property type="component" value="Unassembled WGS sequence"/>
</dbReference>
<gene>
    <name evidence="5" type="ORF">MNOR_LOCUS37345</name>
</gene>
<dbReference type="PROSITE" id="PS01359">
    <property type="entry name" value="ZF_PHD_1"/>
    <property type="match status" value="1"/>
</dbReference>
<evidence type="ECO:0000256" key="4">
    <source>
        <dbReference type="SAM" id="MobiDB-lite"/>
    </source>
</evidence>
<keyword evidence="1" id="KW-0479">Metal-binding</keyword>
<dbReference type="InterPro" id="IPR019786">
    <property type="entry name" value="Zinc_finger_PHD-type_CS"/>
</dbReference>
<accession>A0AAV2SM68</accession>
<organism evidence="5 6">
    <name type="scientific">Meganyctiphanes norvegica</name>
    <name type="common">Northern krill</name>
    <name type="synonym">Thysanopoda norvegica</name>
    <dbReference type="NCBI Taxonomy" id="48144"/>
    <lineage>
        <taxon>Eukaryota</taxon>
        <taxon>Metazoa</taxon>
        <taxon>Ecdysozoa</taxon>
        <taxon>Arthropoda</taxon>
        <taxon>Crustacea</taxon>
        <taxon>Multicrustacea</taxon>
        <taxon>Malacostraca</taxon>
        <taxon>Eumalacostraca</taxon>
        <taxon>Eucarida</taxon>
        <taxon>Euphausiacea</taxon>
        <taxon>Euphausiidae</taxon>
        <taxon>Meganyctiphanes</taxon>
    </lineage>
</organism>
<dbReference type="Gene3D" id="3.90.980.20">
    <property type="match status" value="1"/>
</dbReference>
<evidence type="ECO:0000313" key="5">
    <source>
        <dbReference type="EMBL" id="CAL4198112.1"/>
    </source>
</evidence>
<comment type="caution">
    <text evidence="5">The sequence shown here is derived from an EMBL/GenBank/DDBJ whole genome shotgun (WGS) entry which is preliminary data.</text>
</comment>
<dbReference type="AlphaFoldDB" id="A0AAV2SM68"/>
<reference evidence="5 6" key="1">
    <citation type="submission" date="2024-05" db="EMBL/GenBank/DDBJ databases">
        <authorList>
            <person name="Wallberg A."/>
        </authorList>
    </citation>
    <scope>NUCLEOTIDE SEQUENCE [LARGE SCALE GENOMIC DNA]</scope>
</reference>
<keyword evidence="6" id="KW-1185">Reference proteome</keyword>
<dbReference type="GO" id="GO:0008270">
    <property type="term" value="F:zinc ion binding"/>
    <property type="evidence" value="ECO:0007669"/>
    <property type="project" value="UniProtKB-KW"/>
</dbReference>
<name>A0AAV2SM68_MEGNR</name>